<dbReference type="Proteomes" id="UP000738349">
    <property type="component" value="Unassembled WGS sequence"/>
</dbReference>
<dbReference type="Pfam" id="PF26639">
    <property type="entry name" value="Het-6_barrel"/>
    <property type="match status" value="1"/>
</dbReference>
<dbReference type="InterPro" id="IPR052895">
    <property type="entry name" value="HetReg/Transcr_Mod"/>
</dbReference>
<gene>
    <name evidence="3" type="ORF">EDB81DRAFT_952065</name>
</gene>
<feature type="domain" description="Heterokaryon incompatibility" evidence="2">
    <location>
        <begin position="46"/>
        <end position="179"/>
    </location>
</feature>
<feature type="region of interest" description="Disordered" evidence="1">
    <location>
        <begin position="181"/>
        <end position="207"/>
    </location>
</feature>
<organism evidence="3 4">
    <name type="scientific">Dactylonectria macrodidyma</name>
    <dbReference type="NCBI Taxonomy" id="307937"/>
    <lineage>
        <taxon>Eukaryota</taxon>
        <taxon>Fungi</taxon>
        <taxon>Dikarya</taxon>
        <taxon>Ascomycota</taxon>
        <taxon>Pezizomycotina</taxon>
        <taxon>Sordariomycetes</taxon>
        <taxon>Hypocreomycetidae</taxon>
        <taxon>Hypocreales</taxon>
        <taxon>Nectriaceae</taxon>
        <taxon>Dactylonectria</taxon>
    </lineage>
</organism>
<comment type="caution">
    <text evidence="3">The sequence shown here is derived from an EMBL/GenBank/DDBJ whole genome shotgun (WGS) entry which is preliminary data.</text>
</comment>
<dbReference type="PANTHER" id="PTHR24148:SF73">
    <property type="entry name" value="HET DOMAIN PROTEIN (AFU_ORTHOLOGUE AFUA_8G01020)"/>
    <property type="match status" value="1"/>
</dbReference>
<evidence type="ECO:0000256" key="1">
    <source>
        <dbReference type="SAM" id="MobiDB-lite"/>
    </source>
</evidence>
<evidence type="ECO:0000259" key="2">
    <source>
        <dbReference type="Pfam" id="PF06985"/>
    </source>
</evidence>
<name>A0A9P9DP67_9HYPO</name>
<keyword evidence="4" id="KW-1185">Reference proteome</keyword>
<reference evidence="3" key="1">
    <citation type="journal article" date="2021" name="Nat. Commun.">
        <title>Genetic determinants of endophytism in the Arabidopsis root mycobiome.</title>
        <authorList>
            <person name="Mesny F."/>
            <person name="Miyauchi S."/>
            <person name="Thiergart T."/>
            <person name="Pickel B."/>
            <person name="Atanasova L."/>
            <person name="Karlsson M."/>
            <person name="Huettel B."/>
            <person name="Barry K.W."/>
            <person name="Haridas S."/>
            <person name="Chen C."/>
            <person name="Bauer D."/>
            <person name="Andreopoulos W."/>
            <person name="Pangilinan J."/>
            <person name="LaButti K."/>
            <person name="Riley R."/>
            <person name="Lipzen A."/>
            <person name="Clum A."/>
            <person name="Drula E."/>
            <person name="Henrissat B."/>
            <person name="Kohler A."/>
            <person name="Grigoriev I.V."/>
            <person name="Martin F.M."/>
            <person name="Hacquard S."/>
        </authorList>
    </citation>
    <scope>NUCLEOTIDE SEQUENCE</scope>
    <source>
        <strain evidence="3">MPI-CAGE-AT-0147</strain>
    </source>
</reference>
<sequence length="756" mass="85573">MEERYIYRPLDRDNGEIRLVKLEMSANDDDISCELLTVPLASAPPYEALSYTWGSPLNKHKILIDGKPFQVTGNLFAALQHLRYPTSLRENVPIRHQEAHRLLWIDAICINQEDIDERNFQVRLMWHIYATAGQVSVWLGEEADDSAVAMEMIRLLAKNYDMQMTKTVERFRKERDLARDVESMRLSGTPEGEASSQAVTEEKDMAQQPLPAQGVKNEDQGSGAKKQAHAIMMFDRPIITTSPFSMASQESTTRHLAKPSEGEGSNSASRPRRHSEPSTTEKLNLSIRSEEENTYAPMHLLLMLHGSSFGDHTNPQDPPEWVAVQKLLERPWWRRVWVIQEVAASREHPVWVGCGESWLPWDAFMEAALGIENMKGHPFFERVNRLGEGTKWILDKATLKVAPDARQERGDNWGRLLNYLHLTRSYSATDPRDKLFALLGLVPRLSIIPDYKEPVEQVFGNLVKESIRANNSLMMLILQRKPRQLALPSWVPDLSTEIDGELFNGGCPMGFYSADGNSWHNMGIGTVLCRLVEDDPPNQLTVTGFIYDKPLVLAETWASGKDERQSSASKVIQDYSKLLEETDAEHFPRKSGNHRQECFWRTLIWNATEGDRYPAPDAYEAFFQRFKGGNDILINLSNAPTDAADQQKIAPIDEARDFYNALVKHALNRRFFITARGNLGSGPADMREGDHICVLLGSKVPVILRDVEGRPGYYEYVGHAYVHGIMHGEALAALDLEADTDRDGSRRIGIRPMCLV</sequence>
<dbReference type="AlphaFoldDB" id="A0A9P9DP67"/>
<feature type="region of interest" description="Disordered" evidence="1">
    <location>
        <begin position="245"/>
        <end position="287"/>
    </location>
</feature>
<dbReference type="InterPro" id="IPR010730">
    <property type="entry name" value="HET"/>
</dbReference>
<dbReference type="OrthoDB" id="2157530at2759"/>
<feature type="compositionally biased region" description="Polar residues" evidence="1">
    <location>
        <begin position="277"/>
        <end position="287"/>
    </location>
</feature>
<evidence type="ECO:0000313" key="3">
    <source>
        <dbReference type="EMBL" id="KAH7123114.1"/>
    </source>
</evidence>
<proteinExistence type="predicted"/>
<dbReference type="EMBL" id="JAGMUV010000023">
    <property type="protein sequence ID" value="KAH7123114.1"/>
    <property type="molecule type" value="Genomic_DNA"/>
</dbReference>
<protein>
    <submittedName>
        <fullName evidence="3">Heterokaryon incompatibility protein-domain-containing protein</fullName>
    </submittedName>
</protein>
<accession>A0A9P9DP67</accession>
<dbReference type="PANTHER" id="PTHR24148">
    <property type="entry name" value="ANKYRIN REPEAT DOMAIN-CONTAINING PROTEIN 39 HOMOLOG-RELATED"/>
    <property type="match status" value="1"/>
</dbReference>
<dbReference type="Pfam" id="PF06985">
    <property type="entry name" value="HET"/>
    <property type="match status" value="1"/>
</dbReference>
<evidence type="ECO:0000313" key="4">
    <source>
        <dbReference type="Proteomes" id="UP000738349"/>
    </source>
</evidence>